<protein>
    <submittedName>
        <fullName evidence="1">Uncharacterized protein</fullName>
    </submittedName>
</protein>
<proteinExistence type="predicted"/>
<sequence>MVMFIVSSVQRTRMANATTCTDGMYLPRWKAPARSAGPDRLISGTLTSAHRAGCKSHNLPYTVQSRGQSASAFSVSVPPQKQPNRSRVVTLNDIQQPALKLLL</sequence>
<dbReference type="EnsemblMetazoa" id="ACOM031538-RA">
    <property type="protein sequence ID" value="ACOM031538-PA.1"/>
    <property type="gene ID" value="ACOM031538"/>
</dbReference>
<organism evidence="1">
    <name type="scientific">Anopheles coluzzii</name>
    <name type="common">African malaria mosquito</name>
    <dbReference type="NCBI Taxonomy" id="1518534"/>
    <lineage>
        <taxon>Eukaryota</taxon>
        <taxon>Metazoa</taxon>
        <taxon>Ecdysozoa</taxon>
        <taxon>Arthropoda</taxon>
        <taxon>Hexapoda</taxon>
        <taxon>Insecta</taxon>
        <taxon>Pterygota</taxon>
        <taxon>Neoptera</taxon>
        <taxon>Endopterygota</taxon>
        <taxon>Diptera</taxon>
        <taxon>Nematocera</taxon>
        <taxon>Culicoidea</taxon>
        <taxon>Culicidae</taxon>
        <taxon>Anophelinae</taxon>
        <taxon>Anopheles</taxon>
    </lineage>
</organism>
<accession>A0A8W7PGN2</accession>
<reference evidence="1" key="1">
    <citation type="submission" date="2022-08" db="UniProtKB">
        <authorList>
            <consortium name="EnsemblMetazoa"/>
        </authorList>
    </citation>
    <scope>IDENTIFICATION</scope>
</reference>
<evidence type="ECO:0000313" key="1">
    <source>
        <dbReference type="EnsemblMetazoa" id="ACOM031538-PA.1"/>
    </source>
</evidence>
<name>A0A8W7PGN2_ANOCL</name>
<dbReference type="AlphaFoldDB" id="A0A8W7PGN2"/>
<dbReference type="Proteomes" id="UP000075882">
    <property type="component" value="Unassembled WGS sequence"/>
</dbReference>